<name>A0AAX3M1U0_9BACL</name>
<reference evidence="1 2" key="1">
    <citation type="submission" date="2023-02" db="EMBL/GenBank/DDBJ databases">
        <title>Genome sequence of Paenibacillus kyungheensis KACC 18744.</title>
        <authorList>
            <person name="Kim S."/>
            <person name="Heo J."/>
            <person name="Kwon S.-W."/>
        </authorList>
    </citation>
    <scope>NUCLEOTIDE SEQUENCE [LARGE SCALE GENOMIC DNA]</scope>
    <source>
        <strain evidence="1 2">KACC 18744</strain>
    </source>
</reference>
<dbReference type="EMBL" id="CP117416">
    <property type="protein sequence ID" value="WCT56192.1"/>
    <property type="molecule type" value="Genomic_DNA"/>
</dbReference>
<dbReference type="Proteomes" id="UP001220509">
    <property type="component" value="Chromosome"/>
</dbReference>
<gene>
    <name evidence="1" type="ORF">PQ456_01295</name>
</gene>
<proteinExistence type="predicted"/>
<dbReference type="AlphaFoldDB" id="A0AAX3M1U0"/>
<organism evidence="1 2">
    <name type="scientific">Paenibacillus kyungheensis</name>
    <dbReference type="NCBI Taxonomy" id="1452732"/>
    <lineage>
        <taxon>Bacteria</taxon>
        <taxon>Bacillati</taxon>
        <taxon>Bacillota</taxon>
        <taxon>Bacilli</taxon>
        <taxon>Bacillales</taxon>
        <taxon>Paenibacillaceae</taxon>
        <taxon>Paenibacillus</taxon>
    </lineage>
</organism>
<evidence type="ECO:0000313" key="1">
    <source>
        <dbReference type="EMBL" id="WCT56192.1"/>
    </source>
</evidence>
<protein>
    <submittedName>
        <fullName evidence="1">Uncharacterized protein</fullName>
    </submittedName>
</protein>
<dbReference type="KEGG" id="pka:PQ456_01295"/>
<keyword evidence="2" id="KW-1185">Reference proteome</keyword>
<accession>A0AAX3M1U0</accession>
<sequence length="261" mass="30993">MEIKSCSIRIVIKNEFVFEESILKWLEEAPSFEVSSFLIEDRKFVNPIAWDKDLFHTFFIKEWSKKPPVFIKFMDNNQNKIMFGKGKNNSSIIIDVVDPNASVTAWIEYTKTFFENDNKAIVACIYPKGDYFWQMNLDPDRYESAGKSLENLELKPFSQTMSTIDPKSLPGYANYIDDIWFGSTWIMIFGQKYFEFISQSRLQSYPNAFAIEVLENETIFVKLFENLEDYDTLEARKIQFDFRNYIDRDELVKRLRKLYLE</sequence>
<dbReference type="RefSeq" id="WP_273614497.1">
    <property type="nucleotide sequence ID" value="NZ_CP117416.1"/>
</dbReference>
<evidence type="ECO:0000313" key="2">
    <source>
        <dbReference type="Proteomes" id="UP001220509"/>
    </source>
</evidence>